<sequence>MKNTKLRIIWMIPNIFCYLMLLGFATFVFIKAEGLMAIDRLTIWVIALFALLFVSLFGSYRIWTWIKEGKM</sequence>
<gene>
    <name evidence="2" type="ORF">R6U77_14825</name>
</gene>
<dbReference type="EMBL" id="CP137624">
    <property type="protein sequence ID" value="WPK11150.1"/>
    <property type="molecule type" value="Genomic_DNA"/>
</dbReference>
<feature type="transmembrane region" description="Helical" evidence="1">
    <location>
        <begin position="42"/>
        <end position="63"/>
    </location>
</feature>
<keyword evidence="1" id="KW-0472">Membrane</keyword>
<keyword evidence="3" id="KW-1185">Reference proteome</keyword>
<evidence type="ECO:0000313" key="3">
    <source>
        <dbReference type="Proteomes" id="UP001322664"/>
    </source>
</evidence>
<evidence type="ECO:0000313" key="2">
    <source>
        <dbReference type="EMBL" id="WPK11150.1"/>
    </source>
</evidence>
<accession>A0ABZ0RWC2</accession>
<reference evidence="2 3" key="1">
    <citation type="submission" date="2023-09" db="EMBL/GenBank/DDBJ databases">
        <authorList>
            <person name="Page C.A."/>
            <person name="Perez-Diaz I.M."/>
        </authorList>
    </citation>
    <scope>NUCLEOTIDE SEQUENCE [LARGE SCALE GENOMIC DNA]</scope>
    <source>
        <strain evidence="2 3">Ll15</strain>
    </source>
</reference>
<protein>
    <submittedName>
        <fullName evidence="2">Uncharacterized protein</fullName>
    </submittedName>
</protein>
<keyword evidence="1" id="KW-1133">Transmembrane helix</keyword>
<feature type="transmembrane region" description="Helical" evidence="1">
    <location>
        <begin position="12"/>
        <end position="30"/>
    </location>
</feature>
<organism evidence="2 3">
    <name type="scientific">Lysinibacillus louembei</name>
    <dbReference type="NCBI Taxonomy" id="1470088"/>
    <lineage>
        <taxon>Bacteria</taxon>
        <taxon>Bacillati</taxon>
        <taxon>Bacillota</taxon>
        <taxon>Bacilli</taxon>
        <taxon>Bacillales</taxon>
        <taxon>Bacillaceae</taxon>
        <taxon>Lysinibacillus</taxon>
    </lineage>
</organism>
<dbReference type="Proteomes" id="UP001322664">
    <property type="component" value="Chromosome"/>
</dbReference>
<proteinExistence type="predicted"/>
<keyword evidence="1" id="KW-0812">Transmembrane</keyword>
<evidence type="ECO:0000256" key="1">
    <source>
        <dbReference type="SAM" id="Phobius"/>
    </source>
</evidence>
<dbReference type="RefSeq" id="WP_319836232.1">
    <property type="nucleotide sequence ID" value="NZ_CP137624.1"/>
</dbReference>
<name>A0ABZ0RWC2_9BACI</name>